<dbReference type="Proteomes" id="UP001283341">
    <property type="component" value="Unassembled WGS sequence"/>
</dbReference>
<keyword evidence="4" id="KW-0436">Ligase</keyword>
<dbReference type="InterPro" id="IPR020845">
    <property type="entry name" value="AMP-binding_CS"/>
</dbReference>
<dbReference type="GO" id="GO:0043041">
    <property type="term" value="P:amino acid activation for nonribosomal peptide biosynthetic process"/>
    <property type="evidence" value="ECO:0007669"/>
    <property type="project" value="TreeGrafter"/>
</dbReference>
<accession>A0AAE0I044</accession>
<feature type="domain" description="Carrier" evidence="6">
    <location>
        <begin position="545"/>
        <end position="618"/>
    </location>
</feature>
<dbReference type="Gene3D" id="3.30.300.30">
    <property type="match status" value="3"/>
</dbReference>
<dbReference type="InterPro" id="IPR045851">
    <property type="entry name" value="AMP-bd_C_sf"/>
</dbReference>
<proteinExistence type="inferred from homology"/>
<evidence type="ECO:0000256" key="4">
    <source>
        <dbReference type="ARBA" id="ARBA00022598"/>
    </source>
</evidence>
<dbReference type="PROSITE" id="PS00012">
    <property type="entry name" value="PHOSPHOPANTETHEINE"/>
    <property type="match status" value="4"/>
</dbReference>
<dbReference type="SUPFAM" id="SSF56801">
    <property type="entry name" value="Acetyl-CoA synthetase-like"/>
    <property type="match status" value="3"/>
</dbReference>
<keyword evidence="3" id="KW-0597">Phosphoprotein</keyword>
<dbReference type="InterPro" id="IPR000873">
    <property type="entry name" value="AMP-dep_synth/lig_dom"/>
</dbReference>
<dbReference type="SMART" id="SM00823">
    <property type="entry name" value="PKS_PP"/>
    <property type="match status" value="4"/>
</dbReference>
<evidence type="ECO:0000313" key="7">
    <source>
        <dbReference type="EMBL" id="KAK3315687.1"/>
    </source>
</evidence>
<dbReference type="PROSITE" id="PS00455">
    <property type="entry name" value="AMP_BINDING"/>
    <property type="match status" value="2"/>
</dbReference>
<reference evidence="7" key="1">
    <citation type="journal article" date="2023" name="Mol. Phylogenet. Evol.">
        <title>Genome-scale phylogeny and comparative genomics of the fungal order Sordariales.</title>
        <authorList>
            <person name="Hensen N."/>
            <person name="Bonometti L."/>
            <person name="Westerberg I."/>
            <person name="Brannstrom I.O."/>
            <person name="Guillou S."/>
            <person name="Cros-Aarteil S."/>
            <person name="Calhoun S."/>
            <person name="Haridas S."/>
            <person name="Kuo A."/>
            <person name="Mondo S."/>
            <person name="Pangilinan J."/>
            <person name="Riley R."/>
            <person name="LaButti K."/>
            <person name="Andreopoulos B."/>
            <person name="Lipzen A."/>
            <person name="Chen C."/>
            <person name="Yan M."/>
            <person name="Daum C."/>
            <person name="Ng V."/>
            <person name="Clum A."/>
            <person name="Steindorff A."/>
            <person name="Ohm R.A."/>
            <person name="Martin F."/>
            <person name="Silar P."/>
            <person name="Natvig D.O."/>
            <person name="Lalanne C."/>
            <person name="Gautier V."/>
            <person name="Ament-Velasquez S.L."/>
            <person name="Kruys A."/>
            <person name="Hutchinson M.I."/>
            <person name="Powell A.J."/>
            <person name="Barry K."/>
            <person name="Miller A.N."/>
            <person name="Grigoriev I.V."/>
            <person name="Debuchy R."/>
            <person name="Gladieux P."/>
            <person name="Hiltunen Thoren M."/>
            <person name="Johannesson H."/>
        </authorList>
    </citation>
    <scope>NUCLEOTIDE SEQUENCE</scope>
    <source>
        <strain evidence="7">CBS 118394</strain>
    </source>
</reference>
<dbReference type="InterPro" id="IPR042099">
    <property type="entry name" value="ANL_N_sf"/>
</dbReference>
<dbReference type="InterPro" id="IPR010071">
    <property type="entry name" value="AA_adenyl_dom"/>
</dbReference>
<evidence type="ECO:0000259" key="6">
    <source>
        <dbReference type="PROSITE" id="PS50075"/>
    </source>
</evidence>
<dbReference type="Pfam" id="PF00550">
    <property type="entry name" value="PP-binding"/>
    <property type="match status" value="6"/>
</dbReference>
<dbReference type="NCBIfam" id="TIGR01733">
    <property type="entry name" value="AA-adenyl-dom"/>
    <property type="match status" value="3"/>
</dbReference>
<dbReference type="FunFam" id="3.30.300.30:FF:000033">
    <property type="entry name" value="Nonribosomal siderophore peptide synthase SidC"/>
    <property type="match status" value="1"/>
</dbReference>
<dbReference type="InterPro" id="IPR001242">
    <property type="entry name" value="Condensation_dom"/>
</dbReference>
<dbReference type="Pfam" id="PF00501">
    <property type="entry name" value="AMP-binding"/>
    <property type="match status" value="3"/>
</dbReference>
<evidence type="ECO:0000256" key="2">
    <source>
        <dbReference type="ARBA" id="ARBA00022450"/>
    </source>
</evidence>
<comment type="pathway">
    <text evidence="1">Siderophore biosynthesis.</text>
</comment>
<dbReference type="InterPro" id="IPR023213">
    <property type="entry name" value="CAT-like_dom_sf"/>
</dbReference>
<dbReference type="GO" id="GO:0005737">
    <property type="term" value="C:cytoplasm"/>
    <property type="evidence" value="ECO:0007669"/>
    <property type="project" value="TreeGrafter"/>
</dbReference>
<dbReference type="GO" id="GO:0031169">
    <property type="term" value="P:ferrichrome biosynthetic process"/>
    <property type="evidence" value="ECO:0007669"/>
    <property type="project" value="UniProtKB-ARBA"/>
</dbReference>
<dbReference type="GO" id="GO:0016874">
    <property type="term" value="F:ligase activity"/>
    <property type="evidence" value="ECO:0007669"/>
    <property type="project" value="UniProtKB-KW"/>
</dbReference>
<dbReference type="GO" id="GO:0031177">
    <property type="term" value="F:phosphopantetheine binding"/>
    <property type="evidence" value="ECO:0007669"/>
    <property type="project" value="InterPro"/>
</dbReference>
<comment type="caution">
    <text evidence="7">The sequence shown here is derived from an EMBL/GenBank/DDBJ whole genome shotgun (WGS) entry which is preliminary data.</text>
</comment>
<dbReference type="PROSITE" id="PS50075">
    <property type="entry name" value="CARRIER"/>
    <property type="match status" value="6"/>
</dbReference>
<dbReference type="Gene3D" id="3.30.559.10">
    <property type="entry name" value="Chloramphenicol acetyltransferase-like domain"/>
    <property type="match status" value="6"/>
</dbReference>
<protein>
    <submittedName>
        <fullName evidence="7">Non-ribosomal peptide synthetase</fullName>
    </submittedName>
</protein>
<gene>
    <name evidence="7" type="ORF">B0H66DRAFT_604018</name>
</gene>
<keyword evidence="2" id="KW-0596">Phosphopantetheine</keyword>
<feature type="domain" description="Carrier" evidence="6">
    <location>
        <begin position="3834"/>
        <end position="3907"/>
    </location>
</feature>
<feature type="domain" description="Carrier" evidence="6">
    <location>
        <begin position="4392"/>
        <end position="4465"/>
    </location>
</feature>
<dbReference type="FunFam" id="3.40.50.12780:FF:000024">
    <property type="entry name" value="Nonribosomal siderophore peptide synthase SidC"/>
    <property type="match status" value="2"/>
</dbReference>
<dbReference type="InterPro" id="IPR020806">
    <property type="entry name" value="PKS_PP-bd"/>
</dbReference>
<dbReference type="GO" id="GO:0010106">
    <property type="term" value="P:cellular response to iron ion starvation"/>
    <property type="evidence" value="ECO:0007669"/>
    <property type="project" value="UniProtKB-ARBA"/>
</dbReference>
<evidence type="ECO:0000256" key="3">
    <source>
        <dbReference type="ARBA" id="ARBA00022553"/>
    </source>
</evidence>
<dbReference type="InterPro" id="IPR006162">
    <property type="entry name" value="Ppantetheine_attach_site"/>
</dbReference>
<dbReference type="InterPro" id="IPR009081">
    <property type="entry name" value="PP-bd_ACP"/>
</dbReference>
<sequence length="4937" mass="543762">MASSIPDPGADTHLSIVNHPASRITGPSLLHQLVRTSSSDEDTPAIDFLSADGDRVSLSYRQLHDASDALASRIWDAGGFDQAETKQLIVPVLLPQGPELYVALLAILKIGAAFCPLNLDVPIDRARFILGDLSARVVVTNSEFASRIPENLDGVVVVLLVDSKDDVATTTQTSWRTPQQPTDLAYVMYTSGSTGTPKGVGVSHDAATQSLLAHDRHIPRFSRFLQFAAPTFDVSVFEIFFPFFRGTTLVSCTRAAMLNDLPAVMREMDIDACELTPTVAGSLLRRRDNAPALKLLLTIGEMLTTPVVEEFGGSEGRESILWAMYGPTEAAIHCTLQPAFTKGSTIGNIGVPLDTVSAFIVEILEESDGSETGEIKVIPRGEIGELVVGGYQVADGYINRPEMTAKAFIDSQYGRLYRTGDKARMRRDGTLECLGRISDGQVKLRGQRIELGEIEHAALRTPGCHSAFAAIINNILVLFCAVDQLDGMNVAITQSCNEWLPGFMVPGDIVVLDEFPRLPSGKVDRKALVADYSNARAQEKQTEPVFEDELDRELCRLAQQILGAEIDPGKNLSRAGMDSLLAIKFASTLRKAGISVGVVDILGSKTISALASRIKRSGSTLPLDNQLEEIGLLNLKAASNIPVLQGLENHIEFMAPCTPLQTSMLTETQANPIAYCNWVELSFPAELAETIIQSWFHEAAQKNESLRTGFVHDGDQFVQIIFKELDPSEVLVTDHVPVKEFDMSTERDFLRPFRVQIVSGPTDQDKTARLVLLQLHHAVYDGWSMDMILADLGSLAEGQTIAARPPFRQVSAYYGSDLFQRHCDTARAFWAESLVGYQPTSLPILNPELPSSSTVRSACVPLDIQPSTVRAALHELDAGPQTIFQAAVIWLWGALIGTDDVVVGSVISGRTVPVPQIEDVIGPCIAATPLRTNLSQVRTVRDLLVTLHAANRNLIPHSILPLVEIKRAAGLCSGQSIYDLLFVYQESLHSRSRAGASRSIIQVSHQDFLETKLLVEVEPSHDNFVCRFTYHTSCFPESQISVLGEAIQTLVPYMLNNLDVELGTVQRAFPQNLLSVYNAHPKTFSGLADLALAVEVTAARFPTKNALCFADRISDDSTTTTTLSFAGLNKTANQIARCLGERGVRDGEVVAIVMEKSVLLYAGILAILKAGCTYLPLLPSTPVARVDTIFRQAKVGVCLVDTATQQLFGTQLSCSLLDIQATTLDGYSACNLSLTPNPERIAYIIYTSGSTGVPKGVCVTQRNIISNLDVLSRIYPVKDRSRLLQSCSQAFDVSVFEIFFAWTQGMCLCSATNDTLFEDLERSIRNLGVTHLSMTPTVASLVDRTSVPDVEFLVTSGEAMTEIVAQKWAKQLYQGYGPSETTNICSVKKMDTNQNIHHLGWSFENTSTFVMFRDSMEVAPLGTLGELCFGGDQIAQGYLAMPDLTSSKFVEHSEFGRLYRSGDLGRMLPDGSMVITGRIDDQIKIRGQRVELGEINHIVGESEAVVDCATLFCPPGQIITYYVPKSGTNPESGFYHLEIDDSMRLEIQTLFRTLVAKLPAYMVPSLVIPVSTLPVTASGKLDRARLRQTAAQLGQDYLSLASHAVEVTEDGGQWSTVESELADIVSTTFGVDRRTIRRWTPLTTIGLDSISAIRLSKRILDKMGKRVAISTVLQNASVARLAQELPHTVTGATAPDRAIEFLPAELIDAIATSLTAKGRNVEKVLPCTPLQEAMLAASVGRGSYLNRMLFRINDDLFPKIKAAWTAMCERHGILRTCFVSTQDSRWPIVQLVLDKSQQPQWLDFDTSSSTSTTVEQCLSRHGSTLPDAIDSMEPVVSFGIITQNGDTFLSFICHHALYDGVAMERLLFEVEQLVGGLELAPPPLYDEFLHMALQPQEGEKAFWSEHLAKYKPKMVAGRFKLENGGFCPSSAKRDIETPLSEIKDMANQVGISLLSLCQSAWAVTIGCLSDVDDICFGNVVSGRSLASDGIDQLVAPCFNTIPVRINLSDHPRNVDVMKTFQNINPVIIQHQFTPLRRIQSSLFSDSDMHNRRRLFDTLLLLQHSPRLLDEAIWTLVGDDGEMDVPLVCELIPDTIKDLFTIKLHLEQRSFPVQIPGIILDLFSYVFRSLLRYPSSHRPSLDTIHVDIRERLIRLPIEQLEHLGTEDGAPRVETTDTWRVQELQIRDVLSALSSSPRHAIQRQTTIYQLGMDSIVAVQIASMLRKQGLYVSASDVIGNPTCATLAQFVESQASSSANKETVYDMAAFRVQVQVQIEAHGVEVSSTEEILPCTPLLAGMMSQFMQSSGGDYFNFIDFRVDESVSATTLAGAWRSLYLAHPILRTRLIPVEHKECNFALVQCVPDAFPLPLIIHYKDQAGTFNLQKWRLDSVHSAVMKPDEKLWRTAIVETEDGSGMMMHVAIHHCLYDARSLQLLLSDLAKLAQGHPVIPSRGIKRAVAEIFGQISDSTRRGKEFWKSQADKVVVNRFPVMTPLRELSRRVMVESLTSGMSFGDLEHALAESGYTLQVVLQAAWTRVLSSYLGEPSVVFGVVLSGRNTEATQDAVFPCFTTLPVISNNTSSNETLLRQMLAYNTELHKQHHQPLTRIQQWLGLPGTRLFDTLLVYQKFDVDITETTPWSIINEQVMVDFPVSVEAEPRHGDRLGYQITFFSDVLPKEQAKILLEQFDAMVCHLAFEPAGDENGLSVSVPELFSIIPAQQPELPSPVQLLHQFVELQALTAPHRIALHFVDGFEGGKPVGREWTYGQLNMNGNRVAQMVVPHTKTGDIVAVYFDKSPEALFSILGVLKAGCTFVALDPGAPPSRKKFIVEDSGASLVLTSKERERALGFEVLVPVLSVDEDSLADFSSHPPATTRKIKPNDVCYCLYTSGTTGLPKGCEITHNNAVQCMLAFQDIFDGHWDANSRWLQFASLHFDVSVLEQYWTWSVGITLVGAPRDLILEDLAGTINKLDITHIDLTPSLARLVHPDDVPSLCRGVFITGGESLKQEILDVWGSKAVIYNFYGPTEATIGVTVYPRVPQNGRSSNIGKQFINVGAYVLKPGTEEPVLRGAVGELCVSGKLVGKGYLKRHDLTRERFPTLRKFGERVYRTGDLVRVLHDDCFDFLGRADDQVKLRGQRLEIGEINHAMKTDVDKINDVATIVVRNEKQQKDFLVSFVVAGTEKKGGGLCIIKGAEAQRLCQLARLACQSKLPGYMVPTYFFQLPFIPLSPNNKAEIKVLKGLFQTFTEEDLVPMASENGSSGQQLTDTVTRIAKVLAAMQQSFNVDSLSLSSNIFEVGIDSISVFRFSRNLKREGFEQASPSVILGNPVLRDLCQVLGSQNAKASATGSSVAAAHQTVHACGHRHRTHVCRDLGVTSDQIEYISPCTPLQLGMISGSANSKVGAYFNTFRFGLARGVDVARLCQAWQLAVDKFEILRTVFVNTVDGFVQVALKSGKVPWTDVDTRYGDSMDLEEIRRTWISDNRDNITRPLEMHCLQGGKGCHLILNIFHGIYDANSLRLILDQVVWDYGLLVVGGSSPPQTCRNSPSFLEAMCHGPLQRFDTCKDFWVQHFGTISLDSLQVSQQTESTTDLAVFVVDQEVPFEAVELLRTRLGVTHQAIVQAAWVWALSSIFSVDQTIGIVTSGRGIDLEGAEAVVGPLFNTLPFHASIRKRKGLTWSSLIRECHDFNTAVLAFQHVSLRDVQKWCSSGGRPLFDTLFVFQREEDGGSKDCALWTEVDSEQKAQYPLALEATLTEENCLRLLVVGTESKVGGDVLQTLVAELVETFVAMVEDANRTLSQKRGEEGEMLDSGYVSIGTTPREDGVNGTSEHPKFMWTEKATLVRREIACLADIPPDAVGEMTSIFELGLDSIDVIKLATRLKQHGIIIKTSELMKAQTIESIMQVLHAVLTNGHGHNGISTPPRSRFSGLKEHVIVSGLVPNMGGIKGVLPATPLQDSMMMEMIHSDFQVYFNHDVLEIGADVDTERLKAAWMTVIAGSPILRTTFVQIDSPEYDFAYCQIINSELNIHFVEVEVQDKGDLGRIVETATQRARKGGGKCDLLQLVIANAPTQRFLVLSIAHALYDGRSLSLIHHGVKAAYDGQFVPRQPYEPYLEEFVFSADKNASMFWSDFLDGATATILPERRSGPGKQHRAEAGSSHALADVKSFCRRHAITFQILGQACWAALLATKTASLDVTFGLVLSGRDSQDADELMFPTMNTVAMRSVLHGSVSSWLRYMQENAADLAPFQHFPLRKAQKLARGTNGGPLFNSLFIHQRSIKAASPDQNVLAISINGSSMAEYPVCVEMEVGDACLIWRSACDERYISREETTLLLHQLDVVLGYLITMPTAVEVLKFTGSQVSICGLAPFLPNNPGTPSPVPVDGSAIDTTRTWSAREDIIRHVLSEVSSVPVASILKTHNIYHLGLDSITAVKATSLLRKQGVVIKFRDMISAKSIEHMAELSKETDAGCGENGPQEDGHRGVLSGMASMDTTKIINEAGISMDMIEEVLPATGMQVHMLSVWQNTNGAVFYPEFRFNLTGDVSEVLLSSAWERLVEEIPILRTTFVATTSRDVPILQAILRPHVFPDLETWTSRSAQPFCRMTITKVSSSSKWTLRLQIHHALYDAISLPMIMRRFLEFCGRGTTQNPTVHTPSAWGDVVRTLTGRSGREHRKEFWTRYLSGLVQLPSSLNLKTVQYAAGHRVSLLQPNAFSQTGQLRMLCETNGVSLQALFFAAYAEHLAARAAAVKSQHKQQDVIFGVYIANRAEVDERNVLPSPTLCLVPLRVKMDKRKSLIEVSAAIQEDLHMISASENVGVGLWEVKDWSGVVLDSFVNFLGASPAQRRYTVVEDGNMMVALEDVTNEDEDQALQDRGGGDDMPLRELPGNIIVRDAYPDAIDVEVLVEGDCMTIGVFGSRERLGEHGVVEMVSSITEILKGL</sequence>
<dbReference type="Pfam" id="PF00668">
    <property type="entry name" value="Condensation"/>
    <property type="match status" value="6"/>
</dbReference>
<dbReference type="Gene3D" id="1.10.1200.10">
    <property type="entry name" value="ACP-like"/>
    <property type="match status" value="5"/>
</dbReference>
<dbReference type="FunFam" id="3.30.300.30:FF:000015">
    <property type="entry name" value="Nonribosomal peptide synthase SidD"/>
    <property type="match status" value="1"/>
</dbReference>
<dbReference type="EMBL" id="JAUEDM010000005">
    <property type="protein sequence ID" value="KAK3315687.1"/>
    <property type="molecule type" value="Genomic_DNA"/>
</dbReference>
<comment type="similarity">
    <text evidence="5">Belongs to the NRP synthetase family.</text>
</comment>
<evidence type="ECO:0000256" key="1">
    <source>
        <dbReference type="ARBA" id="ARBA00004924"/>
    </source>
</evidence>
<dbReference type="FunFam" id="3.40.50.980:FF:000001">
    <property type="entry name" value="Non-ribosomal peptide synthetase"/>
    <property type="match status" value="1"/>
</dbReference>
<dbReference type="CDD" id="cd05918">
    <property type="entry name" value="A_NRPS_SidN3_like"/>
    <property type="match status" value="2"/>
</dbReference>
<dbReference type="PANTHER" id="PTHR45527">
    <property type="entry name" value="NONRIBOSOMAL PEPTIDE SYNTHETASE"/>
    <property type="match status" value="1"/>
</dbReference>
<evidence type="ECO:0000313" key="8">
    <source>
        <dbReference type="Proteomes" id="UP001283341"/>
    </source>
</evidence>
<dbReference type="InterPro" id="IPR036736">
    <property type="entry name" value="ACP-like_sf"/>
</dbReference>
<dbReference type="SUPFAM" id="SSF52777">
    <property type="entry name" value="CoA-dependent acyltransferases"/>
    <property type="match status" value="12"/>
</dbReference>
<dbReference type="NCBIfam" id="NF003417">
    <property type="entry name" value="PRK04813.1"/>
    <property type="match status" value="3"/>
</dbReference>
<dbReference type="Gene3D" id="3.40.50.12780">
    <property type="entry name" value="N-terminal domain of ligase-like"/>
    <property type="match status" value="3"/>
</dbReference>
<feature type="domain" description="Carrier" evidence="6">
    <location>
        <begin position="3263"/>
        <end position="3338"/>
    </location>
</feature>
<evidence type="ECO:0000256" key="5">
    <source>
        <dbReference type="ARBA" id="ARBA00029454"/>
    </source>
</evidence>
<keyword evidence="8" id="KW-1185">Reference proteome</keyword>
<dbReference type="PANTHER" id="PTHR45527:SF1">
    <property type="entry name" value="FATTY ACID SYNTHASE"/>
    <property type="match status" value="1"/>
</dbReference>
<organism evidence="7 8">
    <name type="scientific">Apodospora peruviana</name>
    <dbReference type="NCBI Taxonomy" id="516989"/>
    <lineage>
        <taxon>Eukaryota</taxon>
        <taxon>Fungi</taxon>
        <taxon>Dikarya</taxon>
        <taxon>Ascomycota</taxon>
        <taxon>Pezizomycotina</taxon>
        <taxon>Sordariomycetes</taxon>
        <taxon>Sordariomycetidae</taxon>
        <taxon>Sordariales</taxon>
        <taxon>Lasiosphaeriaceae</taxon>
        <taxon>Apodospora</taxon>
    </lineage>
</organism>
<dbReference type="SUPFAM" id="SSF47336">
    <property type="entry name" value="ACP-like"/>
    <property type="match status" value="6"/>
</dbReference>
<dbReference type="Gene3D" id="3.30.559.30">
    <property type="entry name" value="Nonribosomal peptide synthetase, condensation domain"/>
    <property type="match status" value="6"/>
</dbReference>
<reference evidence="7" key="2">
    <citation type="submission" date="2023-06" db="EMBL/GenBank/DDBJ databases">
        <authorList>
            <consortium name="Lawrence Berkeley National Laboratory"/>
            <person name="Haridas S."/>
            <person name="Hensen N."/>
            <person name="Bonometti L."/>
            <person name="Westerberg I."/>
            <person name="Brannstrom I.O."/>
            <person name="Guillou S."/>
            <person name="Cros-Aarteil S."/>
            <person name="Calhoun S."/>
            <person name="Kuo A."/>
            <person name="Mondo S."/>
            <person name="Pangilinan J."/>
            <person name="Riley R."/>
            <person name="Labutti K."/>
            <person name="Andreopoulos B."/>
            <person name="Lipzen A."/>
            <person name="Chen C."/>
            <person name="Yanf M."/>
            <person name="Daum C."/>
            <person name="Ng V."/>
            <person name="Clum A."/>
            <person name="Steindorff A."/>
            <person name="Ohm R."/>
            <person name="Martin F."/>
            <person name="Silar P."/>
            <person name="Natvig D."/>
            <person name="Lalanne C."/>
            <person name="Gautier V."/>
            <person name="Ament-Velasquez S.L."/>
            <person name="Kruys A."/>
            <person name="Hutchinson M.I."/>
            <person name="Powell A.J."/>
            <person name="Barry K."/>
            <person name="Miller A.N."/>
            <person name="Grigoriev I.V."/>
            <person name="Debuchy R."/>
            <person name="Gladieux P."/>
            <person name="Thoren M.H."/>
            <person name="Johannesson H."/>
        </authorList>
    </citation>
    <scope>NUCLEOTIDE SEQUENCE</scope>
    <source>
        <strain evidence="7">CBS 118394</strain>
    </source>
</reference>
<name>A0AAE0I044_9PEZI</name>
<feature type="domain" description="Carrier" evidence="6">
    <location>
        <begin position="2175"/>
        <end position="2251"/>
    </location>
</feature>
<feature type="domain" description="Carrier" evidence="6">
    <location>
        <begin position="1615"/>
        <end position="1689"/>
    </location>
</feature>